<dbReference type="InterPro" id="IPR037066">
    <property type="entry name" value="Plug_dom_sf"/>
</dbReference>
<keyword evidence="8 15" id="KW-0675">Receptor</keyword>
<evidence type="ECO:0000256" key="6">
    <source>
        <dbReference type="ARBA" id="ARBA00023077"/>
    </source>
</evidence>
<evidence type="ECO:0000256" key="5">
    <source>
        <dbReference type="ARBA" id="ARBA00022692"/>
    </source>
</evidence>
<evidence type="ECO:0000259" key="13">
    <source>
        <dbReference type="Pfam" id="PF00593"/>
    </source>
</evidence>
<keyword evidence="5 10" id="KW-0812">Transmembrane</keyword>
<keyword evidence="7 10" id="KW-0472">Membrane</keyword>
<evidence type="ECO:0000256" key="4">
    <source>
        <dbReference type="ARBA" id="ARBA00022452"/>
    </source>
</evidence>
<evidence type="ECO:0000256" key="2">
    <source>
        <dbReference type="ARBA" id="ARBA00009810"/>
    </source>
</evidence>
<feature type="domain" description="TonB-dependent receptor plug" evidence="14">
    <location>
        <begin position="63"/>
        <end position="162"/>
    </location>
</feature>
<evidence type="ECO:0000259" key="14">
    <source>
        <dbReference type="Pfam" id="PF07715"/>
    </source>
</evidence>
<accession>A0A6P2N466</accession>
<dbReference type="InterPro" id="IPR036942">
    <property type="entry name" value="Beta-barrel_TonB_sf"/>
</dbReference>
<dbReference type="GO" id="GO:0015344">
    <property type="term" value="F:siderophore uptake transmembrane transporter activity"/>
    <property type="evidence" value="ECO:0007669"/>
    <property type="project" value="TreeGrafter"/>
</dbReference>
<keyword evidence="12" id="KW-0732">Signal</keyword>
<comment type="subcellular location">
    <subcellularLocation>
        <location evidence="1 10">Cell outer membrane</location>
        <topology evidence="1 10">Multi-pass membrane protein</topology>
    </subcellularLocation>
</comment>
<sequence length="721" mass="76975">MHMKKREWVLGPAVFAAWIGAAHAQQSPGETVLPPIDVSAPAPGTARYFTDSAAMGALGTQAIQDIPASVTVVPQGLLLNQQVATVNDALRYLPSVTIRNQQGYEVSRPQSRGFQGSIVQNTRLDGFNVIGTTAIPAENLQDIQVLNGMAGSLYGPQTPAGTFNYVSKRPTDQPLFRFTEGYDSTSVFTEALDVGGRVGPDGIRPDGAIGYRFNLVHGEGSSWAPDSRSNRTLLSAALDFHLDRQTVVETSFSHYQTNITGLPGSITYDSGKSTFLPAAVDPTRLGYGQPGAGTDLITNTASIKLKHDIDDQWNVEVGLLYQNADRGLYGITNALTDNTGRYTVTKNFNAVPHFAIASDTASLNGHFSVLGMMNDFTLGTNGFDNAQYSSRNPIATVLGSASLANPAVFAAPPVPNNGGQYRSATLTEQTIVLGDTLHLNPRWAIQGVLNSTFIDQRSFDAKGRETGGNAQAGALSPTLSVIYRPTQALTTYATFTSALEQGDQAPAGTANANQFMTPYRDHEYEIGAKYAPNPDFLISADAFWMTRPLGATNAATNVFSVIGSQHDIGAELFVQGELTHDLSLFGGVTYVDATLNHTGNPATDGGMVVGVPRFKGDLAADYHPAFADGVAFTGAVHVESKRAATNTNNSFAAGYATFDLGLRYSNAFFGHRETFRFQVVNLTDKRYYASVADGNIVGSPGANTAYLGTPRTFMASLELDY</sequence>
<dbReference type="Gene3D" id="2.170.130.10">
    <property type="entry name" value="TonB-dependent receptor, plug domain"/>
    <property type="match status" value="1"/>
</dbReference>
<dbReference type="PANTHER" id="PTHR32552">
    <property type="entry name" value="FERRICHROME IRON RECEPTOR-RELATED"/>
    <property type="match status" value="1"/>
</dbReference>
<dbReference type="Gene3D" id="2.40.170.20">
    <property type="entry name" value="TonB-dependent receptor, beta-barrel domain"/>
    <property type="match status" value="1"/>
</dbReference>
<dbReference type="EMBL" id="CABVQD010000016">
    <property type="protein sequence ID" value="VWB93265.1"/>
    <property type="molecule type" value="Genomic_DNA"/>
</dbReference>
<dbReference type="CDD" id="cd01347">
    <property type="entry name" value="ligand_gated_channel"/>
    <property type="match status" value="1"/>
</dbReference>
<dbReference type="GO" id="GO:0038023">
    <property type="term" value="F:signaling receptor activity"/>
    <property type="evidence" value="ECO:0007669"/>
    <property type="project" value="InterPro"/>
</dbReference>
<keyword evidence="9 10" id="KW-0998">Cell outer membrane</keyword>
<dbReference type="PANTHER" id="PTHR32552:SF82">
    <property type="entry name" value="FCUA PROTEIN"/>
    <property type="match status" value="1"/>
</dbReference>
<feature type="domain" description="TonB-dependent receptor-like beta-barrel" evidence="13">
    <location>
        <begin position="255"/>
        <end position="682"/>
    </location>
</feature>
<evidence type="ECO:0000256" key="10">
    <source>
        <dbReference type="PROSITE-ProRule" id="PRU01360"/>
    </source>
</evidence>
<dbReference type="SUPFAM" id="SSF56935">
    <property type="entry name" value="Porins"/>
    <property type="match status" value="1"/>
</dbReference>
<keyword evidence="16" id="KW-1185">Reference proteome</keyword>
<evidence type="ECO:0000256" key="9">
    <source>
        <dbReference type="ARBA" id="ARBA00023237"/>
    </source>
</evidence>
<evidence type="ECO:0000256" key="7">
    <source>
        <dbReference type="ARBA" id="ARBA00023136"/>
    </source>
</evidence>
<dbReference type="InterPro" id="IPR039426">
    <property type="entry name" value="TonB-dep_rcpt-like"/>
</dbReference>
<protein>
    <submittedName>
        <fullName evidence="15">TonB-dependent siderophore receptor</fullName>
    </submittedName>
</protein>
<dbReference type="Pfam" id="PF07715">
    <property type="entry name" value="Plug"/>
    <property type="match status" value="1"/>
</dbReference>
<comment type="similarity">
    <text evidence="2 10 11">Belongs to the TonB-dependent receptor family.</text>
</comment>
<evidence type="ECO:0000313" key="15">
    <source>
        <dbReference type="EMBL" id="VWB93265.1"/>
    </source>
</evidence>
<evidence type="ECO:0000256" key="11">
    <source>
        <dbReference type="RuleBase" id="RU003357"/>
    </source>
</evidence>
<evidence type="ECO:0000313" key="16">
    <source>
        <dbReference type="Proteomes" id="UP000494330"/>
    </source>
</evidence>
<feature type="signal peptide" evidence="12">
    <location>
        <begin position="1"/>
        <end position="24"/>
    </location>
</feature>
<keyword evidence="3 10" id="KW-0813">Transport</keyword>
<dbReference type="GO" id="GO:0009279">
    <property type="term" value="C:cell outer membrane"/>
    <property type="evidence" value="ECO:0007669"/>
    <property type="project" value="UniProtKB-SubCell"/>
</dbReference>
<organism evidence="15 16">
    <name type="scientific">Burkholderia paludis</name>
    <dbReference type="NCBI Taxonomy" id="1506587"/>
    <lineage>
        <taxon>Bacteria</taxon>
        <taxon>Pseudomonadati</taxon>
        <taxon>Pseudomonadota</taxon>
        <taxon>Betaproteobacteria</taxon>
        <taxon>Burkholderiales</taxon>
        <taxon>Burkholderiaceae</taxon>
        <taxon>Burkholderia</taxon>
        <taxon>Burkholderia cepacia complex</taxon>
    </lineage>
</organism>
<keyword evidence="4 10" id="KW-1134">Transmembrane beta strand</keyword>
<evidence type="ECO:0000256" key="8">
    <source>
        <dbReference type="ARBA" id="ARBA00023170"/>
    </source>
</evidence>
<feature type="chain" id="PRO_5044426810" evidence="12">
    <location>
        <begin position="25"/>
        <end position="721"/>
    </location>
</feature>
<dbReference type="Proteomes" id="UP000494330">
    <property type="component" value="Unassembled WGS sequence"/>
</dbReference>
<evidence type="ECO:0000256" key="12">
    <source>
        <dbReference type="SAM" id="SignalP"/>
    </source>
</evidence>
<name>A0A6P2N466_9BURK</name>
<dbReference type="Pfam" id="PF00593">
    <property type="entry name" value="TonB_dep_Rec_b-barrel"/>
    <property type="match status" value="1"/>
</dbReference>
<dbReference type="InterPro" id="IPR000531">
    <property type="entry name" value="Beta-barrel_TonB"/>
</dbReference>
<reference evidence="15 16" key="1">
    <citation type="submission" date="2019-09" db="EMBL/GenBank/DDBJ databases">
        <authorList>
            <person name="Depoorter E."/>
        </authorList>
    </citation>
    <scope>NUCLEOTIDE SEQUENCE [LARGE SCALE GENOMIC DNA]</scope>
    <source>
        <strain evidence="15">LMG 30113</strain>
    </source>
</reference>
<evidence type="ECO:0000256" key="1">
    <source>
        <dbReference type="ARBA" id="ARBA00004571"/>
    </source>
</evidence>
<gene>
    <name evidence="15" type="ORF">BPA30113_04345</name>
</gene>
<keyword evidence="6 11" id="KW-0798">TonB box</keyword>
<dbReference type="InterPro" id="IPR012910">
    <property type="entry name" value="Plug_dom"/>
</dbReference>
<dbReference type="PROSITE" id="PS52016">
    <property type="entry name" value="TONB_DEPENDENT_REC_3"/>
    <property type="match status" value="1"/>
</dbReference>
<dbReference type="AlphaFoldDB" id="A0A6P2N466"/>
<dbReference type="GO" id="GO:0015891">
    <property type="term" value="P:siderophore transport"/>
    <property type="evidence" value="ECO:0007669"/>
    <property type="project" value="InterPro"/>
</dbReference>
<dbReference type="InterPro" id="IPR010105">
    <property type="entry name" value="TonB_sidphr_rcpt"/>
</dbReference>
<dbReference type="NCBIfam" id="TIGR01783">
    <property type="entry name" value="TonB-siderophor"/>
    <property type="match status" value="1"/>
</dbReference>
<proteinExistence type="inferred from homology"/>
<evidence type="ECO:0000256" key="3">
    <source>
        <dbReference type="ARBA" id="ARBA00022448"/>
    </source>
</evidence>